<feature type="region of interest" description="Disordered" evidence="1">
    <location>
        <begin position="25"/>
        <end position="53"/>
    </location>
</feature>
<evidence type="ECO:0000313" key="3">
    <source>
        <dbReference type="EMBL" id="KOM52006.1"/>
    </source>
</evidence>
<evidence type="ECO:0000313" key="4">
    <source>
        <dbReference type="Proteomes" id="UP000053144"/>
    </source>
</evidence>
<feature type="chain" id="PRO_5005596766" evidence="2">
    <location>
        <begin position="23"/>
        <end position="120"/>
    </location>
</feature>
<dbReference type="EMBL" id="CM003379">
    <property type="protein sequence ID" value="KOM52006.1"/>
    <property type="molecule type" value="Genomic_DNA"/>
</dbReference>
<protein>
    <submittedName>
        <fullName evidence="3">Uncharacterized protein</fullName>
    </submittedName>
</protein>
<feature type="signal peptide" evidence="2">
    <location>
        <begin position="1"/>
        <end position="22"/>
    </location>
</feature>
<proteinExistence type="predicted"/>
<reference evidence="4" key="1">
    <citation type="journal article" date="2015" name="Proc. Natl. Acad. Sci. U.S.A.">
        <title>Genome sequencing of adzuki bean (Vigna angularis) provides insight into high starch and low fat accumulation and domestication.</title>
        <authorList>
            <person name="Yang K."/>
            <person name="Tian Z."/>
            <person name="Chen C."/>
            <person name="Luo L."/>
            <person name="Zhao B."/>
            <person name="Wang Z."/>
            <person name="Yu L."/>
            <person name="Li Y."/>
            <person name="Sun Y."/>
            <person name="Li W."/>
            <person name="Chen Y."/>
            <person name="Li Y."/>
            <person name="Zhang Y."/>
            <person name="Ai D."/>
            <person name="Zhao J."/>
            <person name="Shang C."/>
            <person name="Ma Y."/>
            <person name="Wu B."/>
            <person name="Wang M."/>
            <person name="Gao L."/>
            <person name="Sun D."/>
            <person name="Zhang P."/>
            <person name="Guo F."/>
            <person name="Wang W."/>
            <person name="Li Y."/>
            <person name="Wang J."/>
            <person name="Varshney R.K."/>
            <person name="Wang J."/>
            <person name="Ling H.Q."/>
            <person name="Wan P."/>
        </authorList>
    </citation>
    <scope>NUCLEOTIDE SEQUENCE</scope>
    <source>
        <strain evidence="4">cv. Jingnong 6</strain>
    </source>
</reference>
<gene>
    <name evidence="3" type="ORF">LR48_Vigan09g066500</name>
</gene>
<evidence type="ECO:0000256" key="2">
    <source>
        <dbReference type="SAM" id="SignalP"/>
    </source>
</evidence>
<dbReference type="Proteomes" id="UP000053144">
    <property type="component" value="Chromosome 9"/>
</dbReference>
<sequence length="120" mass="13039">MSWAGPKTPFLLDVLLLDVVRGYGGTNQREEGPASRREAARSDSDVGTATREQYGLSSAGERWRVERILGLIPAGLSVARRGAPDLLVIGRNWVDRQRTAADDDGQRRMVAICGDGCAKQ</sequence>
<name>A0A0L9VAB2_PHAAN</name>
<dbReference type="AlphaFoldDB" id="A0A0L9VAB2"/>
<feature type="compositionally biased region" description="Basic and acidic residues" evidence="1">
    <location>
        <begin position="28"/>
        <end position="44"/>
    </location>
</feature>
<keyword evidence="2" id="KW-0732">Signal</keyword>
<accession>A0A0L9VAB2</accession>
<evidence type="ECO:0000256" key="1">
    <source>
        <dbReference type="SAM" id="MobiDB-lite"/>
    </source>
</evidence>
<dbReference type="Gramene" id="KOM52006">
    <property type="protein sequence ID" value="KOM52006"/>
    <property type="gene ID" value="LR48_Vigan09g066500"/>
</dbReference>
<organism evidence="3 4">
    <name type="scientific">Phaseolus angularis</name>
    <name type="common">Azuki bean</name>
    <name type="synonym">Vigna angularis</name>
    <dbReference type="NCBI Taxonomy" id="3914"/>
    <lineage>
        <taxon>Eukaryota</taxon>
        <taxon>Viridiplantae</taxon>
        <taxon>Streptophyta</taxon>
        <taxon>Embryophyta</taxon>
        <taxon>Tracheophyta</taxon>
        <taxon>Spermatophyta</taxon>
        <taxon>Magnoliopsida</taxon>
        <taxon>eudicotyledons</taxon>
        <taxon>Gunneridae</taxon>
        <taxon>Pentapetalae</taxon>
        <taxon>rosids</taxon>
        <taxon>fabids</taxon>
        <taxon>Fabales</taxon>
        <taxon>Fabaceae</taxon>
        <taxon>Papilionoideae</taxon>
        <taxon>50 kb inversion clade</taxon>
        <taxon>NPAAA clade</taxon>
        <taxon>indigoferoid/millettioid clade</taxon>
        <taxon>Phaseoleae</taxon>
        <taxon>Vigna</taxon>
    </lineage>
</organism>